<accession>A0A1M6D1S3</accession>
<feature type="domain" description="Yip1" evidence="6">
    <location>
        <begin position="9"/>
        <end position="209"/>
    </location>
</feature>
<feature type="transmembrane region" description="Helical" evidence="5">
    <location>
        <begin position="79"/>
        <end position="99"/>
    </location>
</feature>
<keyword evidence="3 5" id="KW-1133">Transmembrane helix</keyword>
<feature type="transmembrane region" description="Helical" evidence="5">
    <location>
        <begin position="119"/>
        <end position="140"/>
    </location>
</feature>
<name>A0A1M6D1S3_9FIRM</name>
<dbReference type="EMBL" id="FQZL01000006">
    <property type="protein sequence ID" value="SHI67149.1"/>
    <property type="molecule type" value="Genomic_DNA"/>
</dbReference>
<comment type="subcellular location">
    <subcellularLocation>
        <location evidence="1">Membrane</location>
        <topology evidence="1">Multi-pass membrane protein</topology>
    </subcellularLocation>
</comment>
<dbReference type="STRING" id="1121476.SAMN02745751_00752"/>
<dbReference type="RefSeq" id="WP_073047388.1">
    <property type="nucleotide sequence ID" value="NZ_FQZL01000006.1"/>
</dbReference>
<keyword evidence="8" id="KW-1185">Reference proteome</keyword>
<feature type="transmembrane region" description="Helical" evidence="5">
    <location>
        <begin position="172"/>
        <end position="188"/>
    </location>
</feature>
<evidence type="ECO:0000256" key="5">
    <source>
        <dbReference type="SAM" id="Phobius"/>
    </source>
</evidence>
<evidence type="ECO:0000256" key="2">
    <source>
        <dbReference type="ARBA" id="ARBA00022692"/>
    </source>
</evidence>
<evidence type="ECO:0000256" key="1">
    <source>
        <dbReference type="ARBA" id="ARBA00004141"/>
    </source>
</evidence>
<dbReference type="Pfam" id="PF04893">
    <property type="entry name" value="Yip1"/>
    <property type="match status" value="1"/>
</dbReference>
<sequence length="218" mass="23721">MNTVKDFKNLIIQPVAFFDELASREEKNFILPLAAVFIMAIISSIIVKNLYMEHYAAILQSVGDVSKDELARELRMQGITSILVSSLAPMIVIFIKSYLVNGIASFGGFGKLKDSLTVISYAYLPAAAGALIASITAVLIGHYGFDFSPGSIMELGGSVGIASVLLKEFDIFVIWYEILAVIGISKIYRVNYGKAAVFILGTWFSWILISAGFALMAI</sequence>
<evidence type="ECO:0000256" key="3">
    <source>
        <dbReference type="ARBA" id="ARBA00022989"/>
    </source>
</evidence>
<dbReference type="Proteomes" id="UP000184052">
    <property type="component" value="Unassembled WGS sequence"/>
</dbReference>
<feature type="transmembrane region" description="Helical" evidence="5">
    <location>
        <begin position="147"/>
        <end position="166"/>
    </location>
</feature>
<reference evidence="7 8" key="1">
    <citation type="submission" date="2016-11" db="EMBL/GenBank/DDBJ databases">
        <authorList>
            <person name="Jaros S."/>
            <person name="Januszkiewicz K."/>
            <person name="Wedrychowicz H."/>
        </authorList>
    </citation>
    <scope>NUCLEOTIDE SEQUENCE [LARGE SCALE GENOMIC DNA]</scope>
    <source>
        <strain evidence="7 8">DSM 17477</strain>
    </source>
</reference>
<feature type="transmembrane region" description="Helical" evidence="5">
    <location>
        <begin position="29"/>
        <end position="51"/>
    </location>
</feature>
<evidence type="ECO:0000256" key="4">
    <source>
        <dbReference type="ARBA" id="ARBA00023136"/>
    </source>
</evidence>
<gene>
    <name evidence="7" type="ORF">SAMN02745751_00752</name>
</gene>
<proteinExistence type="predicted"/>
<organism evidence="7 8">
    <name type="scientific">Dethiosulfatibacter aminovorans DSM 17477</name>
    <dbReference type="NCBI Taxonomy" id="1121476"/>
    <lineage>
        <taxon>Bacteria</taxon>
        <taxon>Bacillati</taxon>
        <taxon>Bacillota</taxon>
        <taxon>Tissierellia</taxon>
        <taxon>Dethiosulfatibacter</taxon>
    </lineage>
</organism>
<evidence type="ECO:0000313" key="7">
    <source>
        <dbReference type="EMBL" id="SHI67149.1"/>
    </source>
</evidence>
<dbReference type="OrthoDB" id="1953102at2"/>
<protein>
    <submittedName>
        <fullName evidence="7">Yip1 domain-containing protein</fullName>
    </submittedName>
</protein>
<dbReference type="AlphaFoldDB" id="A0A1M6D1S3"/>
<keyword evidence="2 5" id="KW-0812">Transmembrane</keyword>
<evidence type="ECO:0000259" key="6">
    <source>
        <dbReference type="Pfam" id="PF04893"/>
    </source>
</evidence>
<feature type="transmembrane region" description="Helical" evidence="5">
    <location>
        <begin position="195"/>
        <end position="217"/>
    </location>
</feature>
<dbReference type="GO" id="GO:0016020">
    <property type="term" value="C:membrane"/>
    <property type="evidence" value="ECO:0007669"/>
    <property type="project" value="UniProtKB-SubCell"/>
</dbReference>
<keyword evidence="4 5" id="KW-0472">Membrane</keyword>
<dbReference type="InterPro" id="IPR006977">
    <property type="entry name" value="Yip1_dom"/>
</dbReference>
<evidence type="ECO:0000313" key="8">
    <source>
        <dbReference type="Proteomes" id="UP000184052"/>
    </source>
</evidence>